<accession>A0A4D7B800</accession>
<dbReference type="KEGG" id="pstg:E8M01_23755"/>
<dbReference type="Gene3D" id="3.50.30.40">
    <property type="entry name" value="Ribonuclease E inhibitor RraA/RraA-like"/>
    <property type="match status" value="1"/>
</dbReference>
<dbReference type="GO" id="GO:0046872">
    <property type="term" value="F:metal ion binding"/>
    <property type="evidence" value="ECO:0007669"/>
    <property type="project" value="UniProtKB-KW"/>
</dbReference>
<dbReference type="NCBIfam" id="NF004850">
    <property type="entry name" value="PRK06201.1"/>
    <property type="match status" value="1"/>
</dbReference>
<evidence type="ECO:0000313" key="6">
    <source>
        <dbReference type="EMBL" id="QCI66993.1"/>
    </source>
</evidence>
<feature type="binding site" evidence="5">
    <location>
        <position position="119"/>
    </location>
    <ligand>
        <name>substrate</name>
    </ligand>
</feature>
<gene>
    <name evidence="6" type="ORF">E8M01_23755</name>
</gene>
<evidence type="ECO:0000256" key="4">
    <source>
        <dbReference type="ARBA" id="ARBA00030169"/>
    </source>
</evidence>
<dbReference type="OrthoDB" id="9812532at2"/>
<comment type="cofactor">
    <cofactor evidence="1">
        <name>a divalent metal cation</name>
        <dbReference type="ChEBI" id="CHEBI:60240"/>
    </cofactor>
</comment>
<evidence type="ECO:0000256" key="5">
    <source>
        <dbReference type="PIRSR" id="PIRSR605493-1"/>
    </source>
</evidence>
<feature type="binding site" evidence="5">
    <location>
        <begin position="97"/>
        <end position="100"/>
    </location>
    <ligand>
        <name>substrate</name>
    </ligand>
</feature>
<proteinExistence type="predicted"/>
<keyword evidence="5" id="KW-0479">Metal-binding</keyword>
<dbReference type="AlphaFoldDB" id="A0A4D7B800"/>
<dbReference type="PANTHER" id="PTHR33254:SF4">
    <property type="entry name" value="4-HYDROXY-4-METHYL-2-OXOGLUTARATE ALDOLASE 3-RELATED"/>
    <property type="match status" value="1"/>
</dbReference>
<evidence type="ECO:0000256" key="3">
    <source>
        <dbReference type="ARBA" id="ARBA00029596"/>
    </source>
</evidence>
<sequence>MSLIGHRSNPSAPPVPEGILDAFRSAQVAVISDNMNRLHGTRALRPYHRAGKLVGTAVTVKTRPGDNFMLHKAYEILRPGDVLVVDGGGDLIQALVGEVMMSRAKVMGVAGFVIDGAIRDVAAFASADFPCYARGVTHRGPYKAGPGEINVPVAIDGMVVMPGDVVVGDEDGVICFDRADAEELLALVQQQEAREAGALSAIAEGRFDNSYIGATGVAEKTHTSDAGVVEKA</sequence>
<dbReference type="InterPro" id="IPR005493">
    <property type="entry name" value="RraA/RraA-like"/>
</dbReference>
<organism evidence="6 7">
    <name type="scientific">Phreatobacter stygius</name>
    <dbReference type="NCBI Taxonomy" id="1940610"/>
    <lineage>
        <taxon>Bacteria</taxon>
        <taxon>Pseudomonadati</taxon>
        <taxon>Pseudomonadota</taxon>
        <taxon>Alphaproteobacteria</taxon>
        <taxon>Hyphomicrobiales</taxon>
        <taxon>Phreatobacteraceae</taxon>
        <taxon>Phreatobacter</taxon>
    </lineage>
</organism>
<evidence type="ECO:0000313" key="7">
    <source>
        <dbReference type="Proteomes" id="UP000298781"/>
    </source>
</evidence>
<comment type="cofactor">
    <cofactor evidence="5">
        <name>Mg(2+)</name>
        <dbReference type="ChEBI" id="CHEBI:18420"/>
    </cofactor>
</comment>
<evidence type="ECO:0000256" key="2">
    <source>
        <dbReference type="ARBA" id="ARBA00016549"/>
    </source>
</evidence>
<dbReference type="Proteomes" id="UP000298781">
    <property type="component" value="Chromosome"/>
</dbReference>
<dbReference type="InterPro" id="IPR036704">
    <property type="entry name" value="RraA/RraA-like_sf"/>
</dbReference>
<name>A0A4D7B800_9HYPH</name>
<dbReference type="EMBL" id="CP039690">
    <property type="protein sequence ID" value="QCI66993.1"/>
    <property type="molecule type" value="Genomic_DNA"/>
</dbReference>
<reference evidence="6 7" key="1">
    <citation type="submission" date="2019-04" db="EMBL/GenBank/DDBJ databases">
        <title>Phreatobacter aquaticus sp. nov.</title>
        <authorList>
            <person name="Choi A."/>
        </authorList>
    </citation>
    <scope>NUCLEOTIDE SEQUENCE [LARGE SCALE GENOMIC DNA]</scope>
    <source>
        <strain evidence="6 7">KCTC 52518</strain>
    </source>
</reference>
<dbReference type="CDD" id="cd16841">
    <property type="entry name" value="RraA_family"/>
    <property type="match status" value="1"/>
</dbReference>
<evidence type="ECO:0000256" key="1">
    <source>
        <dbReference type="ARBA" id="ARBA00001968"/>
    </source>
</evidence>
<keyword evidence="5" id="KW-0460">Magnesium</keyword>
<keyword evidence="7" id="KW-1185">Reference proteome</keyword>
<dbReference type="PANTHER" id="PTHR33254">
    <property type="entry name" value="4-HYDROXY-4-METHYL-2-OXOGLUTARATE ALDOLASE 3-RELATED"/>
    <property type="match status" value="1"/>
</dbReference>
<dbReference type="RefSeq" id="WP_136962431.1">
    <property type="nucleotide sequence ID" value="NZ_CP039690.1"/>
</dbReference>
<dbReference type="SUPFAM" id="SSF89562">
    <property type="entry name" value="RraA-like"/>
    <property type="match status" value="1"/>
</dbReference>
<protein>
    <recommendedName>
        <fullName evidence="2">Putative 4-hydroxy-4-methyl-2-oxoglutarate aldolase</fullName>
    </recommendedName>
    <alternativeName>
        <fullName evidence="3">Regulator of ribonuclease activity homolog</fullName>
    </alternativeName>
    <alternativeName>
        <fullName evidence="4">RraA-like protein</fullName>
    </alternativeName>
</protein>
<dbReference type="Pfam" id="PF03737">
    <property type="entry name" value="RraA-like"/>
    <property type="match status" value="1"/>
</dbReference>
<feature type="binding site" evidence="5">
    <location>
        <position position="120"/>
    </location>
    <ligand>
        <name>Mg(2+)</name>
        <dbReference type="ChEBI" id="CHEBI:18420"/>
    </ligand>
</feature>